<keyword evidence="4" id="KW-0732">Signal</keyword>
<dbReference type="ESTHER" id="sinad-l0d7n0">
    <property type="family name" value="BD-FAE"/>
</dbReference>
<feature type="signal peptide" evidence="4">
    <location>
        <begin position="1"/>
        <end position="29"/>
    </location>
</feature>
<comment type="similarity">
    <text evidence="1">Belongs to the 'GDXG' lipolytic enzyme family.</text>
</comment>
<feature type="region of interest" description="Disordered" evidence="3">
    <location>
        <begin position="28"/>
        <end position="48"/>
    </location>
</feature>
<dbReference type="GO" id="GO:0004806">
    <property type="term" value="F:triacylglycerol lipase activity"/>
    <property type="evidence" value="ECO:0007669"/>
    <property type="project" value="TreeGrafter"/>
</dbReference>
<dbReference type="EMBL" id="CP003364">
    <property type="protein sequence ID" value="AGA24838.1"/>
    <property type="molecule type" value="Genomic_DNA"/>
</dbReference>
<dbReference type="Pfam" id="PF20434">
    <property type="entry name" value="BD-FAE"/>
    <property type="match status" value="1"/>
</dbReference>
<organism evidence="6 7">
    <name type="scientific">Singulisphaera acidiphila (strain ATCC BAA-1392 / DSM 18658 / VKM B-2454 / MOB10)</name>
    <dbReference type="NCBI Taxonomy" id="886293"/>
    <lineage>
        <taxon>Bacteria</taxon>
        <taxon>Pseudomonadati</taxon>
        <taxon>Planctomycetota</taxon>
        <taxon>Planctomycetia</taxon>
        <taxon>Isosphaerales</taxon>
        <taxon>Isosphaeraceae</taxon>
        <taxon>Singulisphaera</taxon>
    </lineage>
</organism>
<dbReference type="eggNOG" id="COG0657">
    <property type="taxonomic scope" value="Bacteria"/>
</dbReference>
<gene>
    <name evidence="6" type="ordered locus">Sinac_0399</name>
</gene>
<feature type="chain" id="PRO_5003940054" evidence="4">
    <location>
        <begin position="30"/>
        <end position="341"/>
    </location>
</feature>
<dbReference type="SUPFAM" id="SSF53474">
    <property type="entry name" value="alpha/beta-Hydrolases"/>
    <property type="match status" value="1"/>
</dbReference>
<dbReference type="InterPro" id="IPR049492">
    <property type="entry name" value="BD-FAE-like_dom"/>
</dbReference>
<dbReference type="Proteomes" id="UP000010798">
    <property type="component" value="Chromosome"/>
</dbReference>
<dbReference type="Gene3D" id="3.40.50.1820">
    <property type="entry name" value="alpha/beta hydrolase"/>
    <property type="match status" value="1"/>
</dbReference>
<accession>L0D7N0</accession>
<dbReference type="InterPro" id="IPR029058">
    <property type="entry name" value="AB_hydrolase_fold"/>
</dbReference>
<reference evidence="6 7" key="1">
    <citation type="submission" date="2012-02" db="EMBL/GenBank/DDBJ databases">
        <title>Complete sequence of chromosome of Singulisphaera acidiphila DSM 18658.</title>
        <authorList>
            <consortium name="US DOE Joint Genome Institute (JGI-PGF)"/>
            <person name="Lucas S."/>
            <person name="Copeland A."/>
            <person name="Lapidus A."/>
            <person name="Glavina del Rio T."/>
            <person name="Dalin E."/>
            <person name="Tice H."/>
            <person name="Bruce D."/>
            <person name="Goodwin L."/>
            <person name="Pitluck S."/>
            <person name="Peters L."/>
            <person name="Ovchinnikova G."/>
            <person name="Chertkov O."/>
            <person name="Kyrpides N."/>
            <person name="Mavromatis K."/>
            <person name="Ivanova N."/>
            <person name="Brettin T."/>
            <person name="Detter J.C."/>
            <person name="Han C."/>
            <person name="Larimer F."/>
            <person name="Land M."/>
            <person name="Hauser L."/>
            <person name="Markowitz V."/>
            <person name="Cheng J.-F."/>
            <person name="Hugenholtz P."/>
            <person name="Woyke T."/>
            <person name="Wu D."/>
            <person name="Tindall B."/>
            <person name="Pomrenke H."/>
            <person name="Brambilla E."/>
            <person name="Klenk H.-P."/>
            <person name="Eisen J.A."/>
        </authorList>
    </citation>
    <scope>NUCLEOTIDE SEQUENCE [LARGE SCALE GENOMIC DNA]</scope>
    <source>
        <strain evidence="7">ATCC BAA-1392 / DSM 18658 / VKM B-2454 / MOB10</strain>
    </source>
</reference>
<dbReference type="AlphaFoldDB" id="L0D7N0"/>
<evidence type="ECO:0000313" key="7">
    <source>
        <dbReference type="Proteomes" id="UP000010798"/>
    </source>
</evidence>
<evidence type="ECO:0000313" key="6">
    <source>
        <dbReference type="EMBL" id="AGA24838.1"/>
    </source>
</evidence>
<evidence type="ECO:0000259" key="5">
    <source>
        <dbReference type="Pfam" id="PF20434"/>
    </source>
</evidence>
<protein>
    <submittedName>
        <fullName evidence="6">Esterase/lipase</fullName>
    </submittedName>
</protein>
<proteinExistence type="inferred from homology"/>
<evidence type="ECO:0000256" key="3">
    <source>
        <dbReference type="SAM" id="MobiDB-lite"/>
    </source>
</evidence>
<sequence length="341" mass="37434">MRSLAFLSRRVLACTLVVMLFGASTSRPALSQAPKPEEKAKAKAKASIPQQPPTFANVPYGDHAREVLDFYKAESATPTPLVVYIHGGGWMNGDKARVGTVDLKKLLAQGISVAAINYRFLPQAYEADVKPPVKWPLEDAARAVQFLRSKAEEWNIDKTRVAATGGSAGACSSLWLAMHDDLAKPDNSDPVARESTRLTCAAVVGAQTALDAKQLRSWIPNMAYGGHAFGFWKQGQNRTIEFQAFHDHRDEVLPWIKEYSPYEHASAGDPPVYLDYPAQDKPAKVGEDQRDPTHSAVLGLMLQEKLKQEGVEAHLNYPGQTDPDYANGTEFLIAKLKPARP</sequence>
<dbReference type="STRING" id="886293.Sinac_0399"/>
<evidence type="ECO:0000256" key="4">
    <source>
        <dbReference type="SAM" id="SignalP"/>
    </source>
</evidence>
<dbReference type="HOGENOM" id="CLU_077668_0_0_0"/>
<keyword evidence="2" id="KW-0378">Hydrolase</keyword>
<dbReference type="RefSeq" id="WP_015244023.1">
    <property type="nucleotide sequence ID" value="NC_019892.1"/>
</dbReference>
<dbReference type="PANTHER" id="PTHR48081">
    <property type="entry name" value="AB HYDROLASE SUPERFAMILY PROTEIN C4A8.06C"/>
    <property type="match status" value="1"/>
</dbReference>
<name>L0D7N0_SINAD</name>
<dbReference type="KEGG" id="saci:Sinac_0399"/>
<evidence type="ECO:0000256" key="2">
    <source>
        <dbReference type="ARBA" id="ARBA00022801"/>
    </source>
</evidence>
<feature type="domain" description="BD-FAE-like" evidence="5">
    <location>
        <begin position="68"/>
        <end position="280"/>
    </location>
</feature>
<dbReference type="PANTHER" id="PTHR48081:SF30">
    <property type="entry name" value="ACETYL-HYDROLASE LIPR-RELATED"/>
    <property type="match status" value="1"/>
</dbReference>
<evidence type="ECO:0000256" key="1">
    <source>
        <dbReference type="ARBA" id="ARBA00010515"/>
    </source>
</evidence>
<keyword evidence="7" id="KW-1185">Reference proteome</keyword>
<dbReference type="InterPro" id="IPR050300">
    <property type="entry name" value="GDXG_lipolytic_enzyme"/>
</dbReference>